<keyword evidence="3 6" id="KW-0547">Nucleotide-binding</keyword>
<evidence type="ECO:0000256" key="5">
    <source>
        <dbReference type="ARBA" id="ARBA00023027"/>
    </source>
</evidence>
<evidence type="ECO:0000259" key="8">
    <source>
        <dbReference type="Pfam" id="PF02540"/>
    </source>
</evidence>
<keyword evidence="2 6" id="KW-0436">Ligase</keyword>
<keyword evidence="10" id="KW-1185">Reference proteome</keyword>
<evidence type="ECO:0000256" key="3">
    <source>
        <dbReference type="ARBA" id="ARBA00022741"/>
    </source>
</evidence>
<dbReference type="PANTHER" id="PTHR23090">
    <property type="entry name" value="NH 3 /GLUTAMINE-DEPENDENT NAD + SYNTHETASE"/>
    <property type="match status" value="1"/>
</dbReference>
<name>A0ABP9F3X3_9FLAO</name>
<sequence>MFAKVVFLDLNSFKMQTENVVDYIVNWLKDYATNAGVNGFVIGISGGIDSAVTSTLCAKTGLNVLCIEMPIHQAESHVTRAQEHITQLKARFDNVSDARTNLTPVFEEFKTEVFFDGDQATIDMALANTRARLRMTTLYYYAGLYQLLVAGTGNKVEDFGVGFYTKYGDGGVDLSPIADLLKSQVYQLGEFLEVPESIIKAAPSDGLFGDARSDEDQIGASYPELEWAMDMNDKGKTADNFSGREKTVFEIYKGYNSRNKHKMIPIPICEIPKDLI</sequence>
<dbReference type="Proteomes" id="UP001500433">
    <property type="component" value="Unassembled WGS sequence"/>
</dbReference>
<comment type="catalytic activity">
    <reaction evidence="7">
        <text>deamido-NAD(+) + NH4(+) + ATP = AMP + diphosphate + NAD(+) + H(+)</text>
        <dbReference type="Rhea" id="RHEA:21188"/>
        <dbReference type="ChEBI" id="CHEBI:15378"/>
        <dbReference type="ChEBI" id="CHEBI:28938"/>
        <dbReference type="ChEBI" id="CHEBI:30616"/>
        <dbReference type="ChEBI" id="CHEBI:33019"/>
        <dbReference type="ChEBI" id="CHEBI:57540"/>
        <dbReference type="ChEBI" id="CHEBI:58437"/>
        <dbReference type="ChEBI" id="CHEBI:456215"/>
        <dbReference type="EC" id="6.3.1.5"/>
    </reaction>
</comment>
<dbReference type="CDD" id="cd00553">
    <property type="entry name" value="NAD_synthase"/>
    <property type="match status" value="1"/>
</dbReference>
<dbReference type="InterPro" id="IPR014729">
    <property type="entry name" value="Rossmann-like_a/b/a_fold"/>
</dbReference>
<dbReference type="NCBIfam" id="TIGR00552">
    <property type="entry name" value="nadE"/>
    <property type="match status" value="1"/>
</dbReference>
<comment type="similarity">
    <text evidence="6">Belongs to the NAD synthetase family.</text>
</comment>
<evidence type="ECO:0000313" key="10">
    <source>
        <dbReference type="Proteomes" id="UP001500433"/>
    </source>
</evidence>
<dbReference type="SUPFAM" id="SSF52402">
    <property type="entry name" value="Adenine nucleotide alpha hydrolases-like"/>
    <property type="match status" value="1"/>
</dbReference>
<evidence type="ECO:0000256" key="7">
    <source>
        <dbReference type="RuleBase" id="RU003812"/>
    </source>
</evidence>
<organism evidence="9 10">
    <name type="scientific">Flaviramulus aquimarinus</name>
    <dbReference type="NCBI Taxonomy" id="1170456"/>
    <lineage>
        <taxon>Bacteria</taxon>
        <taxon>Pseudomonadati</taxon>
        <taxon>Bacteroidota</taxon>
        <taxon>Flavobacteriia</taxon>
        <taxon>Flavobacteriales</taxon>
        <taxon>Flavobacteriaceae</taxon>
        <taxon>Flaviramulus</taxon>
    </lineage>
</organism>
<dbReference type="InterPro" id="IPR022310">
    <property type="entry name" value="NAD/GMP_synthase"/>
</dbReference>
<dbReference type="EMBL" id="BAABJH010000002">
    <property type="protein sequence ID" value="GAA4893457.1"/>
    <property type="molecule type" value="Genomic_DNA"/>
</dbReference>
<keyword evidence="4 6" id="KW-0067">ATP-binding</keyword>
<evidence type="ECO:0000256" key="2">
    <source>
        <dbReference type="ARBA" id="ARBA00022598"/>
    </source>
</evidence>
<accession>A0ABP9F3X3</accession>
<comment type="caution">
    <text evidence="9">The sequence shown here is derived from an EMBL/GenBank/DDBJ whole genome shotgun (WGS) entry which is preliminary data.</text>
</comment>
<dbReference type="Pfam" id="PF02540">
    <property type="entry name" value="NAD_synthase"/>
    <property type="match status" value="1"/>
</dbReference>
<reference evidence="10" key="1">
    <citation type="journal article" date="2019" name="Int. J. Syst. Evol. Microbiol.">
        <title>The Global Catalogue of Microorganisms (GCM) 10K type strain sequencing project: providing services to taxonomists for standard genome sequencing and annotation.</title>
        <authorList>
            <consortium name="The Broad Institute Genomics Platform"/>
            <consortium name="The Broad Institute Genome Sequencing Center for Infectious Disease"/>
            <person name="Wu L."/>
            <person name="Ma J."/>
        </authorList>
    </citation>
    <scope>NUCLEOTIDE SEQUENCE [LARGE SCALE GENOMIC DNA]</scope>
    <source>
        <strain evidence="10">JCM 18274</strain>
    </source>
</reference>
<feature type="domain" description="NAD/GMP synthase" evidence="8">
    <location>
        <begin position="21"/>
        <end position="262"/>
    </location>
</feature>
<comment type="pathway">
    <text evidence="1">Cofactor biosynthesis; NAD(+) biosynthesis.</text>
</comment>
<keyword evidence="5 6" id="KW-0520">NAD</keyword>
<evidence type="ECO:0000256" key="4">
    <source>
        <dbReference type="ARBA" id="ARBA00022840"/>
    </source>
</evidence>
<dbReference type="Gene3D" id="3.40.50.620">
    <property type="entry name" value="HUPs"/>
    <property type="match status" value="1"/>
</dbReference>
<evidence type="ECO:0000256" key="6">
    <source>
        <dbReference type="RuleBase" id="RU003811"/>
    </source>
</evidence>
<evidence type="ECO:0000256" key="1">
    <source>
        <dbReference type="ARBA" id="ARBA00004790"/>
    </source>
</evidence>
<dbReference type="InterPro" id="IPR003694">
    <property type="entry name" value="NAD_synthase"/>
</dbReference>
<dbReference type="PANTHER" id="PTHR23090:SF9">
    <property type="entry name" value="GLUTAMINE-DEPENDENT NAD(+) SYNTHETASE"/>
    <property type="match status" value="1"/>
</dbReference>
<evidence type="ECO:0000313" key="9">
    <source>
        <dbReference type="EMBL" id="GAA4893457.1"/>
    </source>
</evidence>
<proteinExistence type="inferred from homology"/>
<dbReference type="EC" id="6.3.1.5" evidence="7"/>
<gene>
    <name evidence="9" type="primary">nadE</name>
    <name evidence="9" type="ORF">GCM10023311_17490</name>
</gene>
<protein>
    <recommendedName>
        <fullName evidence="7">NH(3)-dependent NAD(+) synthetase</fullName>
        <ecNumber evidence="7">6.3.1.5</ecNumber>
    </recommendedName>
</protein>